<reference evidence="2 3" key="1">
    <citation type="submission" date="2018-01" db="EMBL/GenBank/DDBJ databases">
        <title>Draft genome of the strawberry crown rot pathogen Phytophthora cactorum.</title>
        <authorList>
            <person name="Armitage A.D."/>
            <person name="Lysoe E."/>
            <person name="Nellist C.F."/>
            <person name="Harrison R.J."/>
            <person name="Brurberg M.B."/>
        </authorList>
    </citation>
    <scope>NUCLEOTIDE SEQUENCE [LARGE SCALE GENOMIC DNA]</scope>
    <source>
        <strain evidence="2 3">10300</strain>
    </source>
</reference>
<evidence type="ECO:0000313" key="2">
    <source>
        <dbReference type="EMBL" id="RAW28855.1"/>
    </source>
</evidence>
<name>A0A329RWA8_9STRA</name>
<accession>A0A329RWA8</accession>
<sequence>MESTRSCVRYTKLPPVSTNTQRENIESLTKVVQGRVGIEVTYKFGLMLDGWTHGSEHYLAVFGCYEISAPPRHPLFCLAPIVVDGSGRLDAEIHMAALEAFLPFFCSNTTGPAPKRAPTSPATDETAKGTGSSGQLAAEDDAPP</sequence>
<dbReference type="PANTHER" id="PTHR40866:SF1">
    <property type="entry name" value="BED-TYPE DOMAIN-CONTAINING PROTEIN"/>
    <property type="match status" value="1"/>
</dbReference>
<evidence type="ECO:0000313" key="3">
    <source>
        <dbReference type="Proteomes" id="UP000251314"/>
    </source>
</evidence>
<dbReference type="AlphaFoldDB" id="A0A329RWA8"/>
<protein>
    <submittedName>
        <fullName evidence="2">Uncharacterized protein</fullName>
    </submittedName>
</protein>
<proteinExistence type="predicted"/>
<dbReference type="EMBL" id="MJFZ01000464">
    <property type="protein sequence ID" value="RAW28855.1"/>
    <property type="molecule type" value="Genomic_DNA"/>
</dbReference>
<gene>
    <name evidence="2" type="ORF">PC110_g14791</name>
</gene>
<dbReference type="OrthoDB" id="88808at2759"/>
<evidence type="ECO:0000256" key="1">
    <source>
        <dbReference type="SAM" id="MobiDB-lite"/>
    </source>
</evidence>
<dbReference type="VEuPathDB" id="FungiDB:PC110_g14791"/>
<organism evidence="2 3">
    <name type="scientific">Phytophthora cactorum</name>
    <dbReference type="NCBI Taxonomy" id="29920"/>
    <lineage>
        <taxon>Eukaryota</taxon>
        <taxon>Sar</taxon>
        <taxon>Stramenopiles</taxon>
        <taxon>Oomycota</taxon>
        <taxon>Peronosporomycetes</taxon>
        <taxon>Peronosporales</taxon>
        <taxon>Peronosporaceae</taxon>
        <taxon>Phytophthora</taxon>
    </lineage>
</organism>
<dbReference type="Proteomes" id="UP000251314">
    <property type="component" value="Unassembled WGS sequence"/>
</dbReference>
<comment type="caution">
    <text evidence="2">The sequence shown here is derived from an EMBL/GenBank/DDBJ whole genome shotgun (WGS) entry which is preliminary data.</text>
</comment>
<dbReference type="PANTHER" id="PTHR40866">
    <property type="entry name" value="BED-TYPE DOMAIN-CONTAINING PROTEIN"/>
    <property type="match status" value="1"/>
</dbReference>
<feature type="region of interest" description="Disordered" evidence="1">
    <location>
        <begin position="112"/>
        <end position="144"/>
    </location>
</feature>
<keyword evidence="3" id="KW-1185">Reference proteome</keyword>